<gene>
    <name evidence="11" type="primary">LOC127748623</name>
</gene>
<feature type="compositionally biased region" description="Pro residues" evidence="7">
    <location>
        <begin position="127"/>
        <end position="139"/>
    </location>
</feature>
<feature type="region of interest" description="Disordered" evidence="7">
    <location>
        <begin position="227"/>
        <end position="261"/>
    </location>
</feature>
<protein>
    <submittedName>
        <fullName evidence="11">Uncharacterized protein LOC127748623 isoform X1</fullName>
    </submittedName>
</protein>
<feature type="chain" id="PRO_5039681800" evidence="9">
    <location>
        <begin position="26"/>
        <end position="641"/>
    </location>
</feature>
<keyword evidence="6" id="KW-0325">Glycoprotein</keyword>
<feature type="compositionally biased region" description="Low complexity" evidence="7">
    <location>
        <begin position="25"/>
        <end position="42"/>
    </location>
</feature>
<evidence type="ECO:0000256" key="6">
    <source>
        <dbReference type="ARBA" id="ARBA00023180"/>
    </source>
</evidence>
<dbReference type="Pfam" id="PF05478">
    <property type="entry name" value="Prominin"/>
    <property type="match status" value="1"/>
</dbReference>
<evidence type="ECO:0000256" key="5">
    <source>
        <dbReference type="ARBA" id="ARBA00023136"/>
    </source>
</evidence>
<feature type="transmembrane region" description="Helical" evidence="8">
    <location>
        <begin position="337"/>
        <end position="361"/>
    </location>
</feature>
<evidence type="ECO:0000313" key="11">
    <source>
        <dbReference type="RefSeq" id="XP_052124423.1"/>
    </source>
</evidence>
<dbReference type="InterPro" id="IPR008795">
    <property type="entry name" value="Prominin"/>
</dbReference>
<sequence>MRASSSCTAMAVLLLASVAVSTAAAVSARRAPAAANPGAASTEEVGRKRPDSPGGGESWRRQEARGGAGSQEDGAGDGASRSRHRLDPEAGRPAAPAAPRARREAGSLTPTNASAEPSAAPAAPDSPAAPLPDEAPPPHNMLIQSHAGVPGPLRAQPRAQDDDNNTASSAAPGRFSTRAFIVTSRKGRILRTVRATQAPWRRAAANQSSVAGEMREALADDFEVIRWPTDAPETTTDGGGERPEAFQEGNQPRSAPGLAEPPPEVAVIQFRDVPGGDAYQLNNLDIGEGSDIFGYLSTFLSYVQPNDFPLDLLSDVLHNRAPLESIVFQVLQLEAGFLSLTLVYVLLALVCPCLCLCYACARICADGEDAATPASGASSRGGSRQPGAARGGGGGKRRQAAAQGESPLETPPDTPPPPACPPPSGPPPLEAWDPRVVDGYPCQQRSMLALLTSILFALLLSVGAQLATNQQVSVAVAGAPVVVQAALGDVDVFVRNARLQIDSLIVGTFRQAVLACREDLNNVDLLLGRPLQRELAAETGLDVALDALLDVAGASQAVSGKVQLLLQSLAEAKQAGLQVQDRLQELRSHVDALKRTCPRQERPLCDTLHVTGLHVTLNLNPVRNSSRVVDMTMTIYIGTVI</sequence>
<evidence type="ECO:0000256" key="4">
    <source>
        <dbReference type="ARBA" id="ARBA00022989"/>
    </source>
</evidence>
<keyword evidence="5 8" id="KW-0472">Membrane</keyword>
<dbReference type="GO" id="GO:0016020">
    <property type="term" value="C:membrane"/>
    <property type="evidence" value="ECO:0007669"/>
    <property type="project" value="UniProtKB-SubCell"/>
</dbReference>
<comment type="similarity">
    <text evidence="2">Belongs to the prominin family.</text>
</comment>
<feature type="compositionally biased region" description="Pro residues" evidence="7">
    <location>
        <begin position="409"/>
        <end position="429"/>
    </location>
</feature>
<evidence type="ECO:0000256" key="2">
    <source>
        <dbReference type="ARBA" id="ARBA00006058"/>
    </source>
</evidence>
<feature type="signal peptide" evidence="9">
    <location>
        <begin position="1"/>
        <end position="25"/>
    </location>
</feature>
<evidence type="ECO:0000256" key="7">
    <source>
        <dbReference type="SAM" id="MobiDB-lite"/>
    </source>
</evidence>
<reference evidence="11" key="1">
    <citation type="submission" date="2025-08" db="UniProtKB">
        <authorList>
            <consortium name="RefSeq"/>
        </authorList>
    </citation>
    <scope>IDENTIFICATION</scope>
    <source>
        <tissue evidence="11">Whole organism</tissue>
    </source>
</reference>
<feature type="compositionally biased region" description="Low complexity" evidence="7">
    <location>
        <begin position="113"/>
        <end position="126"/>
    </location>
</feature>
<dbReference type="KEGG" id="foc:127748623"/>
<evidence type="ECO:0000256" key="8">
    <source>
        <dbReference type="SAM" id="Phobius"/>
    </source>
</evidence>
<evidence type="ECO:0000256" key="1">
    <source>
        <dbReference type="ARBA" id="ARBA00004141"/>
    </source>
</evidence>
<feature type="transmembrane region" description="Helical" evidence="8">
    <location>
        <begin position="448"/>
        <end position="467"/>
    </location>
</feature>
<feature type="compositionally biased region" description="Low complexity" evidence="7">
    <location>
        <begin position="373"/>
        <end position="388"/>
    </location>
</feature>
<evidence type="ECO:0000256" key="9">
    <source>
        <dbReference type="SAM" id="SignalP"/>
    </source>
</evidence>
<evidence type="ECO:0000313" key="10">
    <source>
        <dbReference type="Proteomes" id="UP000504606"/>
    </source>
</evidence>
<keyword evidence="3 8" id="KW-0812">Transmembrane</keyword>
<dbReference type="Proteomes" id="UP000504606">
    <property type="component" value="Unplaced"/>
</dbReference>
<feature type="region of interest" description="Disordered" evidence="7">
    <location>
        <begin position="373"/>
        <end position="432"/>
    </location>
</feature>
<name>A0A9C6UAZ1_FRAOC</name>
<dbReference type="GeneID" id="127748623"/>
<evidence type="ECO:0000256" key="3">
    <source>
        <dbReference type="ARBA" id="ARBA00022692"/>
    </source>
</evidence>
<accession>A0A9C6UAZ1</accession>
<keyword evidence="4 8" id="KW-1133">Transmembrane helix</keyword>
<keyword evidence="10" id="KW-1185">Reference proteome</keyword>
<proteinExistence type="inferred from homology"/>
<organism evidence="10 11">
    <name type="scientific">Frankliniella occidentalis</name>
    <name type="common">Western flower thrips</name>
    <name type="synonym">Euthrips occidentalis</name>
    <dbReference type="NCBI Taxonomy" id="133901"/>
    <lineage>
        <taxon>Eukaryota</taxon>
        <taxon>Metazoa</taxon>
        <taxon>Ecdysozoa</taxon>
        <taxon>Arthropoda</taxon>
        <taxon>Hexapoda</taxon>
        <taxon>Insecta</taxon>
        <taxon>Pterygota</taxon>
        <taxon>Neoptera</taxon>
        <taxon>Paraneoptera</taxon>
        <taxon>Thysanoptera</taxon>
        <taxon>Terebrantia</taxon>
        <taxon>Thripoidea</taxon>
        <taxon>Thripidae</taxon>
        <taxon>Frankliniella</taxon>
    </lineage>
</organism>
<feature type="region of interest" description="Disordered" evidence="7">
    <location>
        <begin position="25"/>
        <end position="172"/>
    </location>
</feature>
<keyword evidence="9" id="KW-0732">Signal</keyword>
<dbReference type="RefSeq" id="XP_052124423.1">
    <property type="nucleotide sequence ID" value="XM_052268463.1"/>
</dbReference>
<dbReference type="PANTHER" id="PTHR11238">
    <property type="entry name" value="PROMININ ISOFORM D-RELATED"/>
    <property type="match status" value="1"/>
</dbReference>
<dbReference type="OrthoDB" id="8195414at2759"/>
<dbReference type="PANTHER" id="PTHR11238:SF9">
    <property type="entry name" value="PROMININ, ISOFORM D"/>
    <property type="match status" value="1"/>
</dbReference>
<dbReference type="AlphaFoldDB" id="A0A9C6UAZ1"/>
<comment type="subcellular location">
    <subcellularLocation>
        <location evidence="1">Membrane</location>
        <topology evidence="1">Multi-pass membrane protein</topology>
    </subcellularLocation>
</comment>